<evidence type="ECO:0000256" key="3">
    <source>
        <dbReference type="ARBA" id="ARBA00022692"/>
    </source>
</evidence>
<feature type="transmembrane region" description="Helical" evidence="6">
    <location>
        <begin position="12"/>
        <end position="35"/>
    </location>
</feature>
<dbReference type="RefSeq" id="WP_126698423.1">
    <property type="nucleotide sequence ID" value="NZ_RWKW01000016.1"/>
</dbReference>
<organism evidence="8 9">
    <name type="scientific">Aquibium carbonis</name>
    <dbReference type="NCBI Taxonomy" id="2495581"/>
    <lineage>
        <taxon>Bacteria</taxon>
        <taxon>Pseudomonadati</taxon>
        <taxon>Pseudomonadota</taxon>
        <taxon>Alphaproteobacteria</taxon>
        <taxon>Hyphomicrobiales</taxon>
        <taxon>Phyllobacteriaceae</taxon>
        <taxon>Aquibium</taxon>
    </lineage>
</organism>
<comment type="subcellular location">
    <subcellularLocation>
        <location evidence="1">Cell membrane</location>
        <topology evidence="1">Multi-pass membrane protein</topology>
    </subcellularLocation>
</comment>
<dbReference type="OrthoDB" id="9810662at2"/>
<feature type="transmembrane region" description="Helical" evidence="6">
    <location>
        <begin position="118"/>
        <end position="142"/>
    </location>
</feature>
<proteinExistence type="predicted"/>
<dbReference type="EMBL" id="RWKW01000016">
    <property type="protein sequence ID" value="RST87492.1"/>
    <property type="molecule type" value="Genomic_DNA"/>
</dbReference>
<dbReference type="PANTHER" id="PTHR35007">
    <property type="entry name" value="INTEGRAL MEMBRANE PROTEIN-RELATED"/>
    <property type="match status" value="1"/>
</dbReference>
<name>A0A429Z192_9HYPH</name>
<sequence length="339" mass="37768">MSEQVAKAIFDPTFLIALLVAVAVFATVFTVIPAFGSSDLKTRMKTVALERDELRAKQRARLAADAERRRKGLREEQSHGMRSIVERLDLKRALADESTLAKLKMAGFRGQNPLTKFLFFRLVLPFVGLFLGTIYVFVLNSLPEQPLFIKGFVVVVCAYAGFYAPVVYVNNQATKRKQSIQRAWPDALDLMLICVESGMAIEAAFRRVAEEIGAQSVELAEELVLTNAELSFLQERRMAYENLSNRTGLDTVKSVTQALIQAERYGTPLAHALRVLAQESREMRMNEAEKKAAALPPKLTVPMILFFLPVLFAVILGPAIMQFSEQGVFGDKKESSSSE</sequence>
<evidence type="ECO:0000256" key="4">
    <source>
        <dbReference type="ARBA" id="ARBA00022989"/>
    </source>
</evidence>
<evidence type="ECO:0000256" key="6">
    <source>
        <dbReference type="SAM" id="Phobius"/>
    </source>
</evidence>
<evidence type="ECO:0000256" key="1">
    <source>
        <dbReference type="ARBA" id="ARBA00004651"/>
    </source>
</evidence>
<keyword evidence="2" id="KW-1003">Cell membrane</keyword>
<gene>
    <name evidence="8" type="ORF">EJC49_05305</name>
</gene>
<evidence type="ECO:0000259" key="7">
    <source>
        <dbReference type="Pfam" id="PF00482"/>
    </source>
</evidence>
<keyword evidence="9" id="KW-1185">Reference proteome</keyword>
<comment type="caution">
    <text evidence="8">The sequence shown here is derived from an EMBL/GenBank/DDBJ whole genome shotgun (WGS) entry which is preliminary data.</text>
</comment>
<keyword evidence="3 6" id="KW-0812">Transmembrane</keyword>
<dbReference type="AlphaFoldDB" id="A0A429Z192"/>
<evidence type="ECO:0000313" key="8">
    <source>
        <dbReference type="EMBL" id="RST87492.1"/>
    </source>
</evidence>
<dbReference type="InterPro" id="IPR018076">
    <property type="entry name" value="T2SS_GspF_dom"/>
</dbReference>
<evidence type="ECO:0000256" key="5">
    <source>
        <dbReference type="ARBA" id="ARBA00023136"/>
    </source>
</evidence>
<keyword evidence="4 6" id="KW-1133">Transmembrane helix</keyword>
<reference evidence="8 9" key="1">
    <citation type="submission" date="2018-12" db="EMBL/GenBank/DDBJ databases">
        <title>Mesorhizobium carbonis sp. nov., isolated from coal mine water.</title>
        <authorList>
            <person name="Xin W."/>
            <person name="Xu Z."/>
            <person name="Xiang F."/>
            <person name="Zhang J."/>
            <person name="Xi L."/>
            <person name="Liu J."/>
        </authorList>
    </citation>
    <scope>NUCLEOTIDE SEQUENCE [LARGE SCALE GENOMIC DNA]</scope>
    <source>
        <strain evidence="8 9">B2.3</strain>
    </source>
</reference>
<accession>A0A429Z192</accession>
<dbReference type="Proteomes" id="UP000278398">
    <property type="component" value="Unassembled WGS sequence"/>
</dbReference>
<dbReference type="Pfam" id="PF00482">
    <property type="entry name" value="T2SSF"/>
    <property type="match status" value="1"/>
</dbReference>
<dbReference type="GO" id="GO:0005886">
    <property type="term" value="C:plasma membrane"/>
    <property type="evidence" value="ECO:0007669"/>
    <property type="project" value="UniProtKB-SubCell"/>
</dbReference>
<keyword evidence="5 6" id="KW-0472">Membrane</keyword>
<feature type="transmembrane region" description="Helical" evidence="6">
    <location>
        <begin position="148"/>
        <end position="169"/>
    </location>
</feature>
<protein>
    <submittedName>
        <fullName evidence="8">Type II secretion system F family protein</fullName>
    </submittedName>
</protein>
<feature type="domain" description="Type II secretion system protein GspF" evidence="7">
    <location>
        <begin position="188"/>
        <end position="316"/>
    </location>
</feature>
<evidence type="ECO:0000256" key="2">
    <source>
        <dbReference type="ARBA" id="ARBA00022475"/>
    </source>
</evidence>
<dbReference type="PANTHER" id="PTHR35007:SF2">
    <property type="entry name" value="PILUS ASSEMBLE PROTEIN"/>
    <property type="match status" value="1"/>
</dbReference>
<feature type="transmembrane region" description="Helical" evidence="6">
    <location>
        <begin position="299"/>
        <end position="321"/>
    </location>
</feature>
<evidence type="ECO:0000313" key="9">
    <source>
        <dbReference type="Proteomes" id="UP000278398"/>
    </source>
</evidence>